<evidence type="ECO:0000313" key="7">
    <source>
        <dbReference type="EMBL" id="KAF0736319.1"/>
    </source>
</evidence>
<dbReference type="InterPro" id="IPR001680">
    <property type="entry name" value="WD40_rpt"/>
</dbReference>
<keyword evidence="2 4" id="KW-0853">WD repeat</keyword>
<protein>
    <submittedName>
        <fullName evidence="7">Uncharacterized protein</fullName>
    </submittedName>
</protein>
<feature type="compositionally biased region" description="Polar residues" evidence="5">
    <location>
        <begin position="1020"/>
        <end position="1032"/>
    </location>
</feature>
<feature type="region of interest" description="Disordered" evidence="5">
    <location>
        <begin position="963"/>
        <end position="1039"/>
    </location>
</feature>
<dbReference type="Gene3D" id="2.130.10.10">
    <property type="entry name" value="YVTN repeat-like/Quinoprotein amine dehydrogenase"/>
    <property type="match status" value="2"/>
</dbReference>
<sequence>MAALVAPQSLRLRNTVVTHFNASTASLEVPTEEQDYEYVLDCKTTASKEHMIVALSDKTIQARNRGTMACERQFVAHSDTISEIVVSETQPWSVVSGSNDGTIKMWDLRQSQPAPVQTIRVGSEVWSCSVGCGDTLVVAGAEDRAVFFDLRNGRRLGAYGESHMDNITRVRFHPYRRSEVITASDDGIVCLFDCTIADEDEAIISIINAESSVAQFCIFGPEYHNIACLTGSETLDVWNLTAAQRLAHFPQIRDQCTAHNMQTDYLIDCRYDATNDQLHLATGNHQGNVHLFQLNAAAGAVPEATLAGGHKSAIRCLTWDEDMLVTGGEDARLCQWMAAASSSTHGSRQVIRSSVERDILSVGFHQSPNRFHILQYENPILRNRFVTSVATCDLLCHFGIVTLGRMRLVSFLVVAAASAVHALRTTSSTVIVVGAKASASGAPLSTHSNDCADCDFRLVKIPPVQYSTTSSSLTRDVFLFSPQFPRHVGTSRSPSYNETAWPQSVPIAKIPQIRETYGYFEGIHGIVNEHQLAFGQSTCGARLSSRPLSQGGRAALDITELTRIALERTTTARDAIALMGRLAETYGFYGAYWDDEDPFATAGDALAVTDRKEGWIFHILPDDTGVSAVWVAQRVPDSNVAVVANQFIIHKVNLTDSDNFMGSTNMYDVATRNGFWDGQLDFDFTAAFAKPVAWHYASTRRVWRVLSLASPSLQLSPEADMFAIMYPFSADGASLGTVDLMGILRDHYENTDYDLTQGAAAGPFGDPDRNDVSDNDMVHFESAISRPGSYSYVSVLDPKADFNAVLWFGPYAAHATAYVPVYAKASNPPEVLSRGSLRQFDITSSFWLNALIGNYAARWYENVHPVVAVDRASIEANAMDAQETIRSAALEVKTKVGETALVQFLTQTSESFANDAQAASMNLLSDIITHFHDGFIMSNLDQDVISADSMGYPAWWLSSVSPEDSGDFDSSSSSDEGTDTAGDFDAPPTDVPTADTATISPSSDPTTASPVGTKQGDVTGASNTNDNTTGDSPNLDDCPQPSGSWGAAVLFLFAVLLVGSAALGYYIGKRQAIRNRGYAYIQ</sequence>
<dbReference type="Pfam" id="PF00400">
    <property type="entry name" value="WD40"/>
    <property type="match status" value="3"/>
</dbReference>
<comment type="similarity">
    <text evidence="1">Belongs to the peptidase C69 family. Secernin subfamily.</text>
</comment>
<dbReference type="EMBL" id="VJMJ01000089">
    <property type="protein sequence ID" value="KAF0736319.1"/>
    <property type="molecule type" value="Genomic_DNA"/>
</dbReference>
<dbReference type="VEuPathDB" id="FungiDB:AeMF1_020386"/>
<dbReference type="GO" id="GO:0016805">
    <property type="term" value="F:dipeptidase activity"/>
    <property type="evidence" value="ECO:0007669"/>
    <property type="project" value="InterPro"/>
</dbReference>
<evidence type="ECO:0000256" key="4">
    <source>
        <dbReference type="PROSITE-ProRule" id="PRU00221"/>
    </source>
</evidence>
<dbReference type="GO" id="GO:0070004">
    <property type="term" value="F:cysteine-type exopeptidase activity"/>
    <property type="evidence" value="ECO:0007669"/>
    <property type="project" value="InterPro"/>
</dbReference>
<evidence type="ECO:0000256" key="1">
    <source>
        <dbReference type="ARBA" id="ARBA00005705"/>
    </source>
</evidence>
<dbReference type="PANTHER" id="PTHR22889">
    <property type="entry name" value="WD REPEAT-CONTAINING PROTEIN 89"/>
    <property type="match status" value="1"/>
</dbReference>
<evidence type="ECO:0000256" key="5">
    <source>
        <dbReference type="SAM" id="MobiDB-lite"/>
    </source>
</evidence>
<dbReference type="PROSITE" id="PS50294">
    <property type="entry name" value="WD_REPEATS_REGION"/>
    <property type="match status" value="1"/>
</dbReference>
<evidence type="ECO:0000313" key="8">
    <source>
        <dbReference type="Proteomes" id="UP000481153"/>
    </source>
</evidence>
<evidence type="ECO:0000256" key="6">
    <source>
        <dbReference type="SAM" id="Phobius"/>
    </source>
</evidence>
<dbReference type="SUPFAM" id="SSF50978">
    <property type="entry name" value="WD40 repeat-like"/>
    <property type="match status" value="1"/>
</dbReference>
<dbReference type="GO" id="GO:0006508">
    <property type="term" value="P:proteolysis"/>
    <property type="evidence" value="ECO:0007669"/>
    <property type="project" value="InterPro"/>
</dbReference>
<reference evidence="7 8" key="1">
    <citation type="submission" date="2019-07" db="EMBL/GenBank/DDBJ databases">
        <title>Genomics analysis of Aphanomyces spp. identifies a new class of oomycete effector associated with host adaptation.</title>
        <authorList>
            <person name="Gaulin E."/>
        </authorList>
    </citation>
    <scope>NUCLEOTIDE SEQUENCE [LARGE SCALE GENOMIC DNA]</scope>
    <source>
        <strain evidence="7 8">ATCC 201684</strain>
    </source>
</reference>
<dbReference type="Proteomes" id="UP000481153">
    <property type="component" value="Unassembled WGS sequence"/>
</dbReference>
<dbReference type="InterPro" id="IPR036322">
    <property type="entry name" value="WD40_repeat_dom_sf"/>
</dbReference>
<feature type="repeat" description="WD" evidence="4">
    <location>
        <begin position="307"/>
        <end position="336"/>
    </location>
</feature>
<dbReference type="Gene3D" id="3.60.60.10">
    <property type="entry name" value="Penicillin V Acylase, Chain A"/>
    <property type="match status" value="1"/>
</dbReference>
<feature type="compositionally biased region" description="Low complexity" evidence="5">
    <location>
        <begin position="968"/>
        <end position="998"/>
    </location>
</feature>
<keyword evidence="3" id="KW-0677">Repeat</keyword>
<comment type="caution">
    <text evidence="7">The sequence shown here is derived from an EMBL/GenBank/DDBJ whole genome shotgun (WGS) entry which is preliminary data.</text>
</comment>
<feature type="repeat" description="WD" evidence="4">
    <location>
        <begin position="74"/>
        <end position="116"/>
    </location>
</feature>
<organism evidence="7 8">
    <name type="scientific">Aphanomyces euteiches</name>
    <dbReference type="NCBI Taxonomy" id="100861"/>
    <lineage>
        <taxon>Eukaryota</taxon>
        <taxon>Sar</taxon>
        <taxon>Stramenopiles</taxon>
        <taxon>Oomycota</taxon>
        <taxon>Saprolegniomycetes</taxon>
        <taxon>Saprolegniales</taxon>
        <taxon>Verrucalvaceae</taxon>
        <taxon>Aphanomyces</taxon>
    </lineage>
</organism>
<accession>A0A6G0X8I8</accession>
<evidence type="ECO:0000256" key="3">
    <source>
        <dbReference type="ARBA" id="ARBA00022737"/>
    </source>
</evidence>
<keyword evidence="6" id="KW-1133">Transmembrane helix</keyword>
<keyword evidence="6" id="KW-0472">Membrane</keyword>
<proteinExistence type="inferred from homology"/>
<dbReference type="Pfam" id="PF03577">
    <property type="entry name" value="Peptidase_C69"/>
    <property type="match status" value="1"/>
</dbReference>
<feature type="compositionally biased region" description="Polar residues" evidence="5">
    <location>
        <begin position="999"/>
        <end position="1012"/>
    </location>
</feature>
<dbReference type="InterPro" id="IPR005322">
    <property type="entry name" value="Peptidase_C69"/>
</dbReference>
<evidence type="ECO:0000256" key="2">
    <source>
        <dbReference type="ARBA" id="ARBA00022574"/>
    </source>
</evidence>
<name>A0A6G0X8I8_9STRA</name>
<dbReference type="AlphaFoldDB" id="A0A6G0X8I8"/>
<gene>
    <name evidence="7" type="ORF">Ae201684_007339</name>
</gene>
<keyword evidence="8" id="KW-1185">Reference proteome</keyword>
<dbReference type="PROSITE" id="PS50082">
    <property type="entry name" value="WD_REPEATS_2"/>
    <property type="match status" value="2"/>
</dbReference>
<dbReference type="PANTHER" id="PTHR22889:SF0">
    <property type="entry name" value="WD REPEAT-CONTAINING PROTEIN 89"/>
    <property type="match status" value="1"/>
</dbReference>
<feature type="transmembrane region" description="Helical" evidence="6">
    <location>
        <begin position="1045"/>
        <end position="1067"/>
    </location>
</feature>
<dbReference type="InterPro" id="IPR039328">
    <property type="entry name" value="WDR89"/>
</dbReference>
<dbReference type="PROSITE" id="PS00678">
    <property type="entry name" value="WD_REPEATS_1"/>
    <property type="match status" value="1"/>
</dbReference>
<dbReference type="InterPro" id="IPR015943">
    <property type="entry name" value="WD40/YVTN_repeat-like_dom_sf"/>
</dbReference>
<dbReference type="SMART" id="SM00320">
    <property type="entry name" value="WD40"/>
    <property type="match status" value="5"/>
</dbReference>
<dbReference type="InterPro" id="IPR019775">
    <property type="entry name" value="WD40_repeat_CS"/>
</dbReference>
<keyword evidence="6" id="KW-0812">Transmembrane</keyword>